<comment type="caution">
    <text evidence="4">The sequence shown here is derived from an EMBL/GenBank/DDBJ whole genome shotgun (WGS) entry which is preliminary data.</text>
</comment>
<dbReference type="Pfam" id="PF00106">
    <property type="entry name" value="adh_short"/>
    <property type="match status" value="1"/>
</dbReference>
<comment type="similarity">
    <text evidence="1 3">Belongs to the short-chain dehydrogenases/reductases (SDR) family.</text>
</comment>
<name>A0AAD4KY21_9EURO</name>
<accession>A0AAD4KY21</accession>
<evidence type="ECO:0000313" key="5">
    <source>
        <dbReference type="Proteomes" id="UP001201262"/>
    </source>
</evidence>
<dbReference type="GeneID" id="70252382"/>
<evidence type="ECO:0000256" key="3">
    <source>
        <dbReference type="RuleBase" id="RU000363"/>
    </source>
</evidence>
<dbReference type="EMBL" id="JAJTJA010000005">
    <property type="protein sequence ID" value="KAH8698616.1"/>
    <property type="molecule type" value="Genomic_DNA"/>
</dbReference>
<dbReference type="InterPro" id="IPR051911">
    <property type="entry name" value="SDR_oxidoreductase"/>
</dbReference>
<dbReference type="PRINTS" id="PR00081">
    <property type="entry name" value="GDHRDH"/>
</dbReference>
<sequence length="307" mass="33214">MTAPSTKLASTAVWFVTGCSSGLGKAIVQTALNAGQHVVATARNVDSLSYLPDSKKVLKLRLDVTSKESIVKAIRETVEKHGRLDVVVNNAGYSLTGDTEAIPEEDARQLIETLYWGPVFIMQEAVRVFREVNPPNTGGTVINISSMGGSITVAGNSFYHAGKFALEGFTKSIAQEMKPEWNIRFMLVAPGGVRTNFAGSKTSSMKVLPRHPAYDSPSHPLTQLLNYLEMPGVGDTWGDPEICAKLMYDTVVGKYDRPLPTRLLMGGDAVRLVKQDIEKTLQEIEIWEAESKICSPNGGADLSGAGK</sequence>
<evidence type="ECO:0000256" key="2">
    <source>
        <dbReference type="ARBA" id="ARBA00023002"/>
    </source>
</evidence>
<dbReference type="CDD" id="cd05374">
    <property type="entry name" value="17beta-HSD-like_SDR_c"/>
    <property type="match status" value="1"/>
</dbReference>
<dbReference type="Proteomes" id="UP001201262">
    <property type="component" value="Unassembled WGS sequence"/>
</dbReference>
<proteinExistence type="inferred from homology"/>
<dbReference type="PANTHER" id="PTHR43976:SF16">
    <property type="entry name" value="SHORT-CHAIN DEHYDROGENASE_REDUCTASE FAMILY PROTEIN"/>
    <property type="match status" value="1"/>
</dbReference>
<dbReference type="InterPro" id="IPR036291">
    <property type="entry name" value="NAD(P)-bd_dom_sf"/>
</dbReference>
<dbReference type="Gene3D" id="3.40.50.720">
    <property type="entry name" value="NAD(P)-binding Rossmann-like Domain"/>
    <property type="match status" value="1"/>
</dbReference>
<gene>
    <name evidence="4" type="ORF">BGW36DRAFT_460503</name>
</gene>
<dbReference type="SUPFAM" id="SSF51735">
    <property type="entry name" value="NAD(P)-binding Rossmann-fold domains"/>
    <property type="match status" value="1"/>
</dbReference>
<evidence type="ECO:0000313" key="4">
    <source>
        <dbReference type="EMBL" id="KAH8698616.1"/>
    </source>
</evidence>
<evidence type="ECO:0000256" key="1">
    <source>
        <dbReference type="ARBA" id="ARBA00006484"/>
    </source>
</evidence>
<reference evidence="4" key="1">
    <citation type="submission" date="2021-12" db="EMBL/GenBank/DDBJ databases">
        <title>Convergent genome expansion in fungi linked to evolution of root-endophyte symbiosis.</title>
        <authorList>
            <consortium name="DOE Joint Genome Institute"/>
            <person name="Ke Y.-H."/>
            <person name="Bonito G."/>
            <person name="Liao H.-L."/>
            <person name="Looney B."/>
            <person name="Rojas-Flechas A."/>
            <person name="Nash J."/>
            <person name="Hameed K."/>
            <person name="Schadt C."/>
            <person name="Martin F."/>
            <person name="Crous P.W."/>
            <person name="Miettinen O."/>
            <person name="Magnuson J.K."/>
            <person name="Labbe J."/>
            <person name="Jacobson D."/>
            <person name="Doktycz M.J."/>
            <person name="Veneault-Fourrey C."/>
            <person name="Kuo A."/>
            <person name="Mondo S."/>
            <person name="Calhoun S."/>
            <person name="Riley R."/>
            <person name="Ohm R."/>
            <person name="LaButti K."/>
            <person name="Andreopoulos B."/>
            <person name="Pangilinan J."/>
            <person name="Nolan M."/>
            <person name="Tritt A."/>
            <person name="Clum A."/>
            <person name="Lipzen A."/>
            <person name="Daum C."/>
            <person name="Barry K."/>
            <person name="Grigoriev I.V."/>
            <person name="Vilgalys R."/>
        </authorList>
    </citation>
    <scope>NUCLEOTIDE SEQUENCE</scope>
    <source>
        <strain evidence="4">PMI_201</strain>
    </source>
</reference>
<dbReference type="RefSeq" id="XP_046073080.1">
    <property type="nucleotide sequence ID" value="XM_046222095.1"/>
</dbReference>
<dbReference type="PANTHER" id="PTHR43976">
    <property type="entry name" value="SHORT CHAIN DEHYDROGENASE"/>
    <property type="match status" value="1"/>
</dbReference>
<dbReference type="PRINTS" id="PR00080">
    <property type="entry name" value="SDRFAMILY"/>
</dbReference>
<dbReference type="AlphaFoldDB" id="A0AAD4KY21"/>
<keyword evidence="5" id="KW-1185">Reference proteome</keyword>
<dbReference type="InterPro" id="IPR002347">
    <property type="entry name" value="SDR_fam"/>
</dbReference>
<dbReference type="PROSITE" id="PS51257">
    <property type="entry name" value="PROKAR_LIPOPROTEIN"/>
    <property type="match status" value="1"/>
</dbReference>
<keyword evidence="2" id="KW-0560">Oxidoreductase</keyword>
<dbReference type="GO" id="GO:0016491">
    <property type="term" value="F:oxidoreductase activity"/>
    <property type="evidence" value="ECO:0007669"/>
    <property type="project" value="UniProtKB-KW"/>
</dbReference>
<organism evidence="4 5">
    <name type="scientific">Talaromyces proteolyticus</name>
    <dbReference type="NCBI Taxonomy" id="1131652"/>
    <lineage>
        <taxon>Eukaryota</taxon>
        <taxon>Fungi</taxon>
        <taxon>Dikarya</taxon>
        <taxon>Ascomycota</taxon>
        <taxon>Pezizomycotina</taxon>
        <taxon>Eurotiomycetes</taxon>
        <taxon>Eurotiomycetidae</taxon>
        <taxon>Eurotiales</taxon>
        <taxon>Trichocomaceae</taxon>
        <taxon>Talaromyces</taxon>
        <taxon>Talaromyces sect. Bacilispori</taxon>
    </lineage>
</organism>
<protein>
    <submittedName>
        <fullName evidence="4">3-oxoacyl-reductase</fullName>
    </submittedName>
</protein>